<dbReference type="KEGG" id="nvi:107981929"/>
<feature type="compositionally biased region" description="Basic and acidic residues" evidence="2">
    <location>
        <begin position="78"/>
        <end position="93"/>
    </location>
</feature>
<evidence type="ECO:0000313" key="3">
    <source>
        <dbReference type="EnsemblMetazoa" id="XP_031784197"/>
    </source>
</evidence>
<dbReference type="OrthoDB" id="6747351at2759"/>
<dbReference type="EnsemblMetazoa" id="XM_031928337">
    <property type="protein sequence ID" value="XP_031784197"/>
    <property type="gene ID" value="LOC107981929"/>
</dbReference>
<feature type="region of interest" description="Disordered" evidence="2">
    <location>
        <begin position="78"/>
        <end position="162"/>
    </location>
</feature>
<feature type="compositionally biased region" description="Basic and acidic residues" evidence="2">
    <location>
        <begin position="135"/>
        <end position="153"/>
    </location>
</feature>
<evidence type="ECO:0000256" key="2">
    <source>
        <dbReference type="SAM" id="MobiDB-lite"/>
    </source>
</evidence>
<evidence type="ECO:0000313" key="4">
    <source>
        <dbReference type="Proteomes" id="UP000002358"/>
    </source>
</evidence>
<feature type="coiled-coil region" evidence="1">
    <location>
        <begin position="274"/>
        <end position="301"/>
    </location>
</feature>
<feature type="compositionally biased region" description="Polar residues" evidence="2">
    <location>
        <begin position="205"/>
        <end position="214"/>
    </location>
</feature>
<feature type="compositionally biased region" description="Basic residues" evidence="2">
    <location>
        <begin position="94"/>
        <end position="103"/>
    </location>
</feature>
<proteinExistence type="predicted"/>
<dbReference type="RefSeq" id="XP_031784197.1">
    <property type="nucleotide sequence ID" value="XM_031928337.2"/>
</dbReference>
<sequence length="454" mass="51203">MRDFAIILDEEDDIRVIASKWLTTDKGSMFWPPFIKASDVTEAIIQLRDVGKNWKTYPITKLIKFNDSYTDAVRESKQHGIEHFTDPSDDQKLKRSRSNRYKKNRESSPEEPKKKKAKTVRKDTDDESSDQEAGDLTKKVDSPIDSDGNKSSDVEPTEEDPLLLPPLSLNVQLQDVVQNVEKSVKGHVGKPANSSGGQNKEKSEIQSGNTSKAHSPNRESDNANFDKPPSAKSSAEKNTQASTSKSDEQENDLPLPGVSHLTDHEIIIATPQMVFKLINKVNRLKRQNDALKRKLEGGYRNTRSTDKQLSLQDIAVINNYFPIDTNEANKNKKIDVENMLGKKDQEFFQNAVIFFKSKGGSDCRKLIFNCMIAAITNEVANQYSFIGRKAPRKSFKDLRLCTCLYQAVKLAFPNANDDDIEDGISAWQDTANTRLKERSKWKRSKKGAIPANSY</sequence>
<keyword evidence="4" id="KW-1185">Reference proteome</keyword>
<dbReference type="GeneID" id="107981929"/>
<reference evidence="3" key="1">
    <citation type="submission" date="2021-01" db="UniProtKB">
        <authorList>
            <consortium name="EnsemblMetazoa"/>
        </authorList>
    </citation>
    <scope>IDENTIFICATION</scope>
</reference>
<dbReference type="Proteomes" id="UP000002358">
    <property type="component" value="Unassembled WGS sequence"/>
</dbReference>
<dbReference type="InParanoid" id="A0A7M7Q9W5"/>
<feature type="region of interest" description="Disordered" evidence="2">
    <location>
        <begin position="184"/>
        <end position="258"/>
    </location>
</feature>
<evidence type="ECO:0008006" key="5">
    <source>
        <dbReference type="Google" id="ProtNLM"/>
    </source>
</evidence>
<name>A0A7M7Q9W5_NASVI</name>
<keyword evidence="1" id="KW-0175">Coiled coil</keyword>
<protein>
    <recommendedName>
        <fullName evidence="5">DUF4806 domain-containing protein</fullName>
    </recommendedName>
</protein>
<organism evidence="3 4">
    <name type="scientific">Nasonia vitripennis</name>
    <name type="common">Parasitic wasp</name>
    <dbReference type="NCBI Taxonomy" id="7425"/>
    <lineage>
        <taxon>Eukaryota</taxon>
        <taxon>Metazoa</taxon>
        <taxon>Ecdysozoa</taxon>
        <taxon>Arthropoda</taxon>
        <taxon>Hexapoda</taxon>
        <taxon>Insecta</taxon>
        <taxon>Pterygota</taxon>
        <taxon>Neoptera</taxon>
        <taxon>Endopterygota</taxon>
        <taxon>Hymenoptera</taxon>
        <taxon>Apocrita</taxon>
        <taxon>Proctotrupomorpha</taxon>
        <taxon>Chalcidoidea</taxon>
        <taxon>Pteromalidae</taxon>
        <taxon>Pteromalinae</taxon>
        <taxon>Nasonia</taxon>
    </lineage>
</organism>
<evidence type="ECO:0000256" key="1">
    <source>
        <dbReference type="SAM" id="Coils"/>
    </source>
</evidence>
<feature type="compositionally biased region" description="Polar residues" evidence="2">
    <location>
        <begin position="231"/>
        <end position="244"/>
    </location>
</feature>
<dbReference type="AlphaFoldDB" id="A0A7M7Q9W5"/>
<dbReference type="SMR" id="A0A7M7Q9W5"/>
<accession>A0A7M7Q9W5</accession>
<feature type="compositionally biased region" description="Basic and acidic residues" evidence="2">
    <location>
        <begin position="104"/>
        <end position="113"/>
    </location>
</feature>